<keyword evidence="11 13" id="KW-0326">Glycosidase</keyword>
<evidence type="ECO:0000256" key="3">
    <source>
        <dbReference type="ARBA" id="ARBA00022723"/>
    </source>
</evidence>
<evidence type="ECO:0000256" key="5">
    <source>
        <dbReference type="ARBA" id="ARBA00022801"/>
    </source>
</evidence>
<evidence type="ECO:0000313" key="16">
    <source>
        <dbReference type="Proteomes" id="UP001283212"/>
    </source>
</evidence>
<comment type="function">
    <text evidence="13">DNA repair enzyme that has both DNA N-glycosylase activity and AP-lyase activity. The DNA N-glycosylase activity releases various damaged pyrimidines from DNA by cleaving the N-glycosidic bond, leaving an AP (apurinic/apyrimidinic) site. The AP-lyase activity cleaves the phosphodiester bond 3' to the AP site by a beta-elimination, leaving a 3'-terminal unsaturated sugar and a product with a terminal 5'-phosphate.</text>
</comment>
<dbReference type="Pfam" id="PF00730">
    <property type="entry name" value="HhH-GPD"/>
    <property type="match status" value="1"/>
</dbReference>
<comment type="catalytic activity">
    <reaction evidence="13">
        <text>2'-deoxyribonucleotide-(2'-deoxyribose 5'-phosphate)-2'-deoxyribonucleotide-DNA = a 3'-end 2'-deoxyribonucleotide-(2,3-dehydro-2,3-deoxyribose 5'-phosphate)-DNA + a 5'-end 5'-phospho-2'-deoxyribonucleoside-DNA + H(+)</text>
        <dbReference type="Rhea" id="RHEA:66592"/>
        <dbReference type="Rhea" id="RHEA-COMP:13180"/>
        <dbReference type="Rhea" id="RHEA-COMP:16897"/>
        <dbReference type="Rhea" id="RHEA-COMP:17067"/>
        <dbReference type="ChEBI" id="CHEBI:15378"/>
        <dbReference type="ChEBI" id="CHEBI:136412"/>
        <dbReference type="ChEBI" id="CHEBI:157695"/>
        <dbReference type="ChEBI" id="CHEBI:167181"/>
        <dbReference type="EC" id="4.2.99.18"/>
    </reaction>
</comment>
<feature type="binding site" evidence="13">
    <location>
        <position position="200"/>
    </location>
    <ligand>
        <name>[4Fe-4S] cluster</name>
        <dbReference type="ChEBI" id="CHEBI:49883"/>
    </ligand>
</feature>
<keyword evidence="2 13" id="KW-0004">4Fe-4S</keyword>
<name>A0AAE4MH54_9EURY</name>
<comment type="caution">
    <text evidence="15">The sequence shown here is derived from an EMBL/GenBank/DDBJ whole genome shotgun (WGS) entry which is preliminary data.</text>
</comment>
<keyword evidence="6 13" id="KW-0408">Iron</keyword>
<dbReference type="GO" id="GO:0046872">
    <property type="term" value="F:metal ion binding"/>
    <property type="evidence" value="ECO:0007669"/>
    <property type="project" value="UniProtKB-KW"/>
</dbReference>
<evidence type="ECO:0000256" key="6">
    <source>
        <dbReference type="ARBA" id="ARBA00023004"/>
    </source>
</evidence>
<evidence type="ECO:0000256" key="1">
    <source>
        <dbReference type="ARBA" id="ARBA00008343"/>
    </source>
</evidence>
<evidence type="ECO:0000256" key="10">
    <source>
        <dbReference type="ARBA" id="ARBA00023239"/>
    </source>
</evidence>
<keyword evidence="5 13" id="KW-0378">Hydrolase</keyword>
<sequence length="218" mass="24278">MKMNTPEAVAILSELNCLYPHTREEMNFLRFENPYQILIMTILSAQTTDVTINGLRDELFSCYPDPASLAAASQDEVERIIHPAGFYHTKAKNIIGTAKCLCENFDGSVPETVQELVTLPGVGRKTANIVTNHAFGNPVGIAVDTHVGRLAQRIGFSDNTDPNKIEIDLMHLFPKEWWGEINYLLISHGRAVCTARKPACERCCIRESCRTGRKLGSE</sequence>
<dbReference type="FunFam" id="1.10.1670.10:FF:000001">
    <property type="entry name" value="Endonuclease III"/>
    <property type="match status" value="1"/>
</dbReference>
<dbReference type="InterPro" id="IPR004035">
    <property type="entry name" value="Endouclease-III_FeS-bd_BS"/>
</dbReference>
<feature type="domain" description="HhH-GPD" evidence="14">
    <location>
        <begin position="43"/>
        <end position="191"/>
    </location>
</feature>
<keyword evidence="4 13" id="KW-0227">DNA damage</keyword>
<dbReference type="InterPro" id="IPR003651">
    <property type="entry name" value="Endonuclease3_FeS-loop_motif"/>
</dbReference>
<feature type="binding site" evidence="13">
    <location>
        <position position="209"/>
    </location>
    <ligand>
        <name>[4Fe-4S] cluster</name>
        <dbReference type="ChEBI" id="CHEBI:49883"/>
    </ligand>
</feature>
<comment type="cofactor">
    <cofactor evidence="13">
        <name>[4Fe-4S] cluster</name>
        <dbReference type="ChEBI" id="CHEBI:49883"/>
    </cofactor>
    <text evidence="13">Binds 1 [4Fe-4S] cluster.</text>
</comment>
<dbReference type="InterPro" id="IPR023170">
    <property type="entry name" value="HhH_base_excis_C"/>
</dbReference>
<evidence type="ECO:0000256" key="2">
    <source>
        <dbReference type="ARBA" id="ARBA00022485"/>
    </source>
</evidence>
<reference evidence="15 16" key="1">
    <citation type="submission" date="2023-06" db="EMBL/GenBank/DDBJ databases">
        <title>Genome sequence of Methancorpusculaceae sp. Cs1.</title>
        <authorList>
            <person name="Protasov E."/>
            <person name="Platt K."/>
            <person name="Poehlein A."/>
            <person name="Daniel R."/>
            <person name="Brune A."/>
        </authorList>
    </citation>
    <scope>NUCLEOTIDE SEQUENCE [LARGE SCALE GENOMIC DNA]</scope>
    <source>
        <strain evidence="15 16">Cs1</strain>
    </source>
</reference>
<dbReference type="HAMAP" id="MF_00942">
    <property type="entry name" value="Nth"/>
    <property type="match status" value="1"/>
</dbReference>
<dbReference type="InterPro" id="IPR000445">
    <property type="entry name" value="HhH_motif"/>
</dbReference>
<gene>
    <name evidence="15" type="primary">pdg</name>
    <name evidence="13" type="synonym">nth</name>
    <name evidence="15" type="ORF">McpCs1_07580</name>
</gene>
<dbReference type="AlphaFoldDB" id="A0AAE4MH54"/>
<evidence type="ECO:0000256" key="13">
    <source>
        <dbReference type="HAMAP-Rule" id="MF_00942"/>
    </source>
</evidence>
<dbReference type="Gene3D" id="1.10.340.30">
    <property type="entry name" value="Hypothetical protein, domain 2"/>
    <property type="match status" value="1"/>
</dbReference>
<evidence type="ECO:0000313" key="15">
    <source>
        <dbReference type="EMBL" id="MDV0443383.1"/>
    </source>
</evidence>
<evidence type="ECO:0000256" key="9">
    <source>
        <dbReference type="ARBA" id="ARBA00023204"/>
    </source>
</evidence>
<evidence type="ECO:0000256" key="8">
    <source>
        <dbReference type="ARBA" id="ARBA00023125"/>
    </source>
</evidence>
<dbReference type="PANTHER" id="PTHR10359">
    <property type="entry name" value="A/G-SPECIFIC ADENINE GLYCOSYLASE/ENDONUCLEASE III"/>
    <property type="match status" value="1"/>
</dbReference>
<dbReference type="PANTHER" id="PTHR10359:SF18">
    <property type="entry name" value="ENDONUCLEASE III"/>
    <property type="match status" value="1"/>
</dbReference>
<keyword evidence="8 13" id="KW-0238">DNA-binding</keyword>
<evidence type="ECO:0000256" key="11">
    <source>
        <dbReference type="ARBA" id="ARBA00023295"/>
    </source>
</evidence>
<protein>
    <recommendedName>
        <fullName evidence="13">Endonuclease III</fullName>
        <ecNumber evidence="13">4.2.99.18</ecNumber>
    </recommendedName>
    <alternativeName>
        <fullName evidence="13">DNA-(apurinic or apyrimidinic site) lyase</fullName>
    </alternativeName>
</protein>
<organism evidence="15 16">
    <name type="scientific">Methanorbis rubei</name>
    <dbReference type="NCBI Taxonomy" id="3028300"/>
    <lineage>
        <taxon>Archaea</taxon>
        <taxon>Methanobacteriati</taxon>
        <taxon>Methanobacteriota</taxon>
        <taxon>Stenosarchaea group</taxon>
        <taxon>Methanomicrobia</taxon>
        <taxon>Methanomicrobiales</taxon>
        <taxon>Methanocorpusculaceae</taxon>
        <taxon>Methanorbis</taxon>
    </lineage>
</organism>
<dbReference type="Proteomes" id="UP001283212">
    <property type="component" value="Unassembled WGS sequence"/>
</dbReference>
<dbReference type="GO" id="GO:0051539">
    <property type="term" value="F:4 iron, 4 sulfur cluster binding"/>
    <property type="evidence" value="ECO:0007669"/>
    <property type="project" value="UniProtKB-UniRule"/>
</dbReference>
<feature type="binding site" evidence="13">
    <location>
        <position position="203"/>
    </location>
    <ligand>
        <name>[4Fe-4S] cluster</name>
        <dbReference type="ChEBI" id="CHEBI:49883"/>
    </ligand>
</feature>
<dbReference type="EC" id="4.2.99.18" evidence="13"/>
<feature type="binding site" evidence="13">
    <location>
        <position position="193"/>
    </location>
    <ligand>
        <name>[4Fe-4S] cluster</name>
        <dbReference type="ChEBI" id="CHEBI:49883"/>
    </ligand>
</feature>
<dbReference type="CDD" id="cd00056">
    <property type="entry name" value="ENDO3c"/>
    <property type="match status" value="1"/>
</dbReference>
<evidence type="ECO:0000256" key="12">
    <source>
        <dbReference type="ARBA" id="ARBA00052915"/>
    </source>
</evidence>
<dbReference type="PROSITE" id="PS00764">
    <property type="entry name" value="ENDONUCLEASE_III_1"/>
    <property type="match status" value="1"/>
</dbReference>
<proteinExistence type="inferred from homology"/>
<dbReference type="PIRSF" id="PIRSF001435">
    <property type="entry name" value="Nth"/>
    <property type="match status" value="1"/>
</dbReference>
<dbReference type="GO" id="GO:0141016">
    <property type="term" value="F:G/T mismatch-specific thymine-DNA glycosylase activity"/>
    <property type="evidence" value="ECO:0007669"/>
    <property type="project" value="UniProtKB-EC"/>
</dbReference>
<dbReference type="GO" id="GO:0140078">
    <property type="term" value="F:class I DNA-(apurinic or apyrimidinic site) endonuclease activity"/>
    <property type="evidence" value="ECO:0007669"/>
    <property type="project" value="UniProtKB-EC"/>
</dbReference>
<dbReference type="GO" id="GO:0006285">
    <property type="term" value="P:base-excision repair, AP site formation"/>
    <property type="evidence" value="ECO:0007669"/>
    <property type="project" value="TreeGrafter"/>
</dbReference>
<dbReference type="InterPro" id="IPR003265">
    <property type="entry name" value="HhH-GPD_domain"/>
</dbReference>
<dbReference type="SUPFAM" id="SSF48150">
    <property type="entry name" value="DNA-glycosylase"/>
    <property type="match status" value="1"/>
</dbReference>
<keyword evidence="3 13" id="KW-0479">Metal-binding</keyword>
<dbReference type="InterPro" id="IPR005759">
    <property type="entry name" value="Nth"/>
</dbReference>
<evidence type="ECO:0000259" key="14">
    <source>
        <dbReference type="SMART" id="SM00478"/>
    </source>
</evidence>
<keyword evidence="7 13" id="KW-0411">Iron-sulfur</keyword>
<comment type="similarity">
    <text evidence="1 13">Belongs to the Nth/MutY family.</text>
</comment>
<dbReference type="NCBIfam" id="TIGR01083">
    <property type="entry name" value="nth"/>
    <property type="match status" value="1"/>
</dbReference>
<keyword evidence="9 13" id="KW-0234">DNA repair</keyword>
<dbReference type="FunFam" id="1.10.340.30:FF:000001">
    <property type="entry name" value="Endonuclease III"/>
    <property type="match status" value="1"/>
</dbReference>
<keyword evidence="10 13" id="KW-0456">Lyase</keyword>
<evidence type="ECO:0000256" key="7">
    <source>
        <dbReference type="ARBA" id="ARBA00023014"/>
    </source>
</evidence>
<dbReference type="Pfam" id="PF00633">
    <property type="entry name" value="HHH"/>
    <property type="match status" value="1"/>
</dbReference>
<accession>A0AAE4MH54</accession>
<dbReference type="EMBL" id="JAWDKB010000003">
    <property type="protein sequence ID" value="MDV0443383.1"/>
    <property type="molecule type" value="Genomic_DNA"/>
</dbReference>
<dbReference type="InterPro" id="IPR011257">
    <property type="entry name" value="DNA_glycosylase"/>
</dbReference>
<dbReference type="GO" id="GO:0003677">
    <property type="term" value="F:DNA binding"/>
    <property type="evidence" value="ECO:0007669"/>
    <property type="project" value="UniProtKB-UniRule"/>
</dbReference>
<dbReference type="Pfam" id="PF10576">
    <property type="entry name" value="EndIII_4Fe-2S"/>
    <property type="match status" value="1"/>
</dbReference>
<comment type="catalytic activity">
    <reaction evidence="12">
        <text>Hydrolyzes mismatched double-stranded DNA and polynucleotides, releasing free thymine.</text>
        <dbReference type="EC" id="3.2.2.29"/>
    </reaction>
</comment>
<dbReference type="Gene3D" id="1.10.1670.10">
    <property type="entry name" value="Helix-hairpin-Helix base-excision DNA repair enzymes (C-terminal)"/>
    <property type="match status" value="1"/>
</dbReference>
<dbReference type="SMART" id="SM00478">
    <property type="entry name" value="ENDO3c"/>
    <property type="match status" value="1"/>
</dbReference>
<evidence type="ECO:0000256" key="4">
    <source>
        <dbReference type="ARBA" id="ARBA00022763"/>
    </source>
</evidence>
<keyword evidence="16" id="KW-1185">Reference proteome</keyword>